<dbReference type="PROSITE" id="PS50892">
    <property type="entry name" value="V_SNARE"/>
    <property type="match status" value="1"/>
</dbReference>
<name>A0AB34IRP6_PRYPA</name>
<keyword evidence="3" id="KW-0175">Coiled coil</keyword>
<dbReference type="InterPro" id="IPR036322">
    <property type="entry name" value="WD40_repeat_dom_sf"/>
</dbReference>
<keyword evidence="2" id="KW-0963">Cytoplasm</keyword>
<dbReference type="Pfam" id="PF00957">
    <property type="entry name" value="Synaptobrevin"/>
    <property type="match status" value="1"/>
</dbReference>
<dbReference type="GO" id="GO:0045159">
    <property type="term" value="F:myosin II binding"/>
    <property type="evidence" value="ECO:0007669"/>
    <property type="project" value="TreeGrafter"/>
</dbReference>
<feature type="region of interest" description="Disordered" evidence="4">
    <location>
        <begin position="1"/>
        <end position="27"/>
    </location>
</feature>
<sequence>MWPFRKKGSSAAGAPPPEAAPPPPPPVHFGVPYQPTCLAADPIQATIAVGSSRGEIKLFSRAADEMMLPSASGAAPVAQLAFWTNQGRLLAIQSPGTLVLWDLRRAVRLAAHFAVGAPIDLAWLIPRSPYALLSVEGTVRVYEMEREEPRLSSPWSLDAGRGAPLCAMSTSPAEPRKLLAATCRGELRVFTLGGGAVGLAAHAEGARLTHAAWSSHAPHVLAAYDNGQLLVFSVRNPAAPNAALRVSGAADGPCRGIRRVWVAPPECAEAVCVAGGTAVHEADGVVLLRGAGLRERSLPPPPHGGVREACFGGADELLVLGAAGELRRHALGAPGGAPRPFPPAKYVPREEGATCRVRLALAVAAGGGVSAALAFARALPPPAARVAPPPPRVELHPAEAVDRAVDRSAAARALRLARQAVEENASPFYEEGRGGGGAPAAAPAEEEGLATAASRWLSDGLKWLAKDDAEAEAQPAELLAPLFFPAGGGGEASEEAKRAALLSGGRGGGAGGAPSAAKEVRGRAAGAAAGMHEAVEALHERGDKLNQLGDKTQQLADDADDFLNLAKKLRQKEEKSFFGLF</sequence>
<evidence type="ECO:0000313" key="7">
    <source>
        <dbReference type="Proteomes" id="UP001515480"/>
    </source>
</evidence>
<dbReference type="InterPro" id="IPR015943">
    <property type="entry name" value="WD40/YVTN_repeat-like_dom_sf"/>
</dbReference>
<dbReference type="PANTHER" id="PTHR10241:SF25">
    <property type="entry name" value="TOMOSYN, ISOFORM C"/>
    <property type="match status" value="1"/>
</dbReference>
<dbReference type="GO" id="GO:0005096">
    <property type="term" value="F:GTPase activator activity"/>
    <property type="evidence" value="ECO:0007669"/>
    <property type="project" value="TreeGrafter"/>
</dbReference>
<accession>A0AB34IRP6</accession>
<dbReference type="Gene3D" id="1.20.5.110">
    <property type="match status" value="1"/>
</dbReference>
<dbReference type="GO" id="GO:0005886">
    <property type="term" value="C:plasma membrane"/>
    <property type="evidence" value="ECO:0007669"/>
    <property type="project" value="TreeGrafter"/>
</dbReference>
<evidence type="ECO:0000259" key="5">
    <source>
        <dbReference type="PROSITE" id="PS50892"/>
    </source>
</evidence>
<gene>
    <name evidence="6" type="ORF">AB1Y20_010667</name>
</gene>
<dbReference type="GO" id="GO:0006893">
    <property type="term" value="P:Golgi to plasma membrane transport"/>
    <property type="evidence" value="ECO:0007669"/>
    <property type="project" value="TreeGrafter"/>
</dbReference>
<dbReference type="GO" id="GO:0005737">
    <property type="term" value="C:cytoplasm"/>
    <property type="evidence" value="ECO:0007669"/>
    <property type="project" value="UniProtKB-SubCell"/>
</dbReference>
<dbReference type="EMBL" id="JBGBPQ010000020">
    <property type="protein sequence ID" value="KAL1504258.1"/>
    <property type="molecule type" value="Genomic_DNA"/>
</dbReference>
<dbReference type="SUPFAM" id="SSF50978">
    <property type="entry name" value="WD40 repeat-like"/>
    <property type="match status" value="1"/>
</dbReference>
<dbReference type="InterPro" id="IPR042855">
    <property type="entry name" value="V_SNARE_CC"/>
</dbReference>
<dbReference type="SUPFAM" id="SSF58038">
    <property type="entry name" value="SNARE fusion complex"/>
    <property type="match status" value="1"/>
</dbReference>
<protein>
    <recommendedName>
        <fullName evidence="5">V-SNARE coiled-coil homology domain-containing protein</fullName>
    </recommendedName>
</protein>
<comment type="subcellular location">
    <subcellularLocation>
        <location evidence="1">Cytoplasm</location>
    </subcellularLocation>
</comment>
<dbReference type="GO" id="GO:0006887">
    <property type="term" value="P:exocytosis"/>
    <property type="evidence" value="ECO:0007669"/>
    <property type="project" value="TreeGrafter"/>
</dbReference>
<evidence type="ECO:0000256" key="2">
    <source>
        <dbReference type="ARBA" id="ARBA00022490"/>
    </source>
</evidence>
<comment type="caution">
    <text evidence="6">The sequence shown here is derived from an EMBL/GenBank/DDBJ whole genome shotgun (WGS) entry which is preliminary data.</text>
</comment>
<dbReference type="Gene3D" id="2.130.10.10">
    <property type="entry name" value="YVTN repeat-like/Quinoprotein amine dehydrogenase"/>
    <property type="match status" value="2"/>
</dbReference>
<evidence type="ECO:0000256" key="3">
    <source>
        <dbReference type="PROSITE-ProRule" id="PRU00290"/>
    </source>
</evidence>
<dbReference type="GO" id="GO:0019905">
    <property type="term" value="F:syntaxin binding"/>
    <property type="evidence" value="ECO:0007669"/>
    <property type="project" value="TreeGrafter"/>
</dbReference>
<feature type="compositionally biased region" description="Pro residues" evidence="4">
    <location>
        <begin position="14"/>
        <end position="27"/>
    </location>
</feature>
<organism evidence="6 7">
    <name type="scientific">Prymnesium parvum</name>
    <name type="common">Toxic golden alga</name>
    <dbReference type="NCBI Taxonomy" id="97485"/>
    <lineage>
        <taxon>Eukaryota</taxon>
        <taxon>Haptista</taxon>
        <taxon>Haptophyta</taxon>
        <taxon>Prymnesiophyceae</taxon>
        <taxon>Prymnesiales</taxon>
        <taxon>Prymnesiaceae</taxon>
        <taxon>Prymnesium</taxon>
    </lineage>
</organism>
<feature type="domain" description="V-SNARE coiled-coil homology" evidence="5">
    <location>
        <begin position="516"/>
        <end position="576"/>
    </location>
</feature>
<dbReference type="AlphaFoldDB" id="A0AB34IRP6"/>
<dbReference type="PANTHER" id="PTHR10241">
    <property type="entry name" value="LETHAL 2 GIANT LARVAE PROTEIN"/>
    <property type="match status" value="1"/>
</dbReference>
<dbReference type="Proteomes" id="UP001515480">
    <property type="component" value="Unassembled WGS sequence"/>
</dbReference>
<evidence type="ECO:0000256" key="4">
    <source>
        <dbReference type="SAM" id="MobiDB-lite"/>
    </source>
</evidence>
<proteinExistence type="predicted"/>
<keyword evidence="7" id="KW-1185">Reference proteome</keyword>
<reference evidence="6 7" key="1">
    <citation type="journal article" date="2024" name="Science">
        <title>Giant polyketide synthase enzymes in the biosynthesis of giant marine polyether toxins.</title>
        <authorList>
            <person name="Fallon T.R."/>
            <person name="Shende V.V."/>
            <person name="Wierzbicki I.H."/>
            <person name="Pendleton A.L."/>
            <person name="Watervoot N.F."/>
            <person name="Auber R.P."/>
            <person name="Gonzalez D.J."/>
            <person name="Wisecaver J.H."/>
            <person name="Moore B.S."/>
        </authorList>
    </citation>
    <scope>NUCLEOTIDE SEQUENCE [LARGE SCALE GENOMIC DNA]</scope>
    <source>
        <strain evidence="6 7">12B1</strain>
    </source>
</reference>
<dbReference type="CDD" id="cd15873">
    <property type="entry name" value="R-SNARE_STXBP5_6"/>
    <property type="match status" value="1"/>
</dbReference>
<evidence type="ECO:0000256" key="1">
    <source>
        <dbReference type="ARBA" id="ARBA00004496"/>
    </source>
</evidence>
<evidence type="ECO:0000313" key="6">
    <source>
        <dbReference type="EMBL" id="KAL1504258.1"/>
    </source>
</evidence>